<dbReference type="EMBL" id="JASJOS010000006">
    <property type="protein sequence ID" value="MDJ1481836.1"/>
    <property type="molecule type" value="Genomic_DNA"/>
</dbReference>
<comment type="similarity">
    <text evidence="6">Belongs to the ABC-4 integral membrane protein family.</text>
</comment>
<dbReference type="Pfam" id="PF12704">
    <property type="entry name" value="MacB_PCD"/>
    <property type="match status" value="1"/>
</dbReference>
<feature type="domain" description="ABC3 transporter permease C-terminal" evidence="8">
    <location>
        <begin position="294"/>
        <end position="410"/>
    </location>
</feature>
<reference evidence="10" key="1">
    <citation type="submission" date="2023-05" db="EMBL/GenBank/DDBJ databases">
        <authorList>
            <person name="Zhang X."/>
        </authorList>
    </citation>
    <scope>NUCLEOTIDE SEQUENCE</scope>
    <source>
        <strain evidence="10">YF14B1</strain>
    </source>
</reference>
<dbReference type="PANTHER" id="PTHR30572:SF4">
    <property type="entry name" value="ABC TRANSPORTER PERMEASE YTRF"/>
    <property type="match status" value="1"/>
</dbReference>
<feature type="transmembrane region" description="Helical" evidence="7">
    <location>
        <begin position="28"/>
        <end position="47"/>
    </location>
</feature>
<dbReference type="RefSeq" id="WP_313980162.1">
    <property type="nucleotide sequence ID" value="NZ_JASJOS010000006.1"/>
</dbReference>
<evidence type="ECO:0000259" key="9">
    <source>
        <dbReference type="Pfam" id="PF12704"/>
    </source>
</evidence>
<feature type="transmembrane region" description="Helical" evidence="7">
    <location>
        <begin position="389"/>
        <end position="407"/>
    </location>
</feature>
<dbReference type="InterPro" id="IPR050250">
    <property type="entry name" value="Macrolide_Exporter_MacB"/>
</dbReference>
<keyword evidence="2" id="KW-1003">Cell membrane</keyword>
<evidence type="ECO:0000256" key="5">
    <source>
        <dbReference type="ARBA" id="ARBA00023136"/>
    </source>
</evidence>
<dbReference type="InterPro" id="IPR003838">
    <property type="entry name" value="ABC3_permease_C"/>
</dbReference>
<dbReference type="InterPro" id="IPR025857">
    <property type="entry name" value="MacB_PCD"/>
</dbReference>
<evidence type="ECO:0000313" key="10">
    <source>
        <dbReference type="EMBL" id="MDJ1481836.1"/>
    </source>
</evidence>
<proteinExistence type="inferred from homology"/>
<gene>
    <name evidence="10" type="ORF">QNI16_15150</name>
</gene>
<organism evidence="10 11">
    <name type="scientific">Xanthocytophaga flava</name>
    <dbReference type="NCBI Taxonomy" id="3048013"/>
    <lineage>
        <taxon>Bacteria</taxon>
        <taxon>Pseudomonadati</taxon>
        <taxon>Bacteroidota</taxon>
        <taxon>Cytophagia</taxon>
        <taxon>Cytophagales</taxon>
        <taxon>Rhodocytophagaceae</taxon>
        <taxon>Xanthocytophaga</taxon>
    </lineage>
</organism>
<dbReference type="AlphaFoldDB" id="A0AAE3QNB5"/>
<evidence type="ECO:0000256" key="6">
    <source>
        <dbReference type="ARBA" id="ARBA00038076"/>
    </source>
</evidence>
<evidence type="ECO:0000256" key="4">
    <source>
        <dbReference type="ARBA" id="ARBA00022989"/>
    </source>
</evidence>
<dbReference type="PANTHER" id="PTHR30572">
    <property type="entry name" value="MEMBRANE COMPONENT OF TRANSPORTER-RELATED"/>
    <property type="match status" value="1"/>
</dbReference>
<feature type="transmembrane region" description="Helical" evidence="7">
    <location>
        <begin position="345"/>
        <end position="369"/>
    </location>
</feature>
<evidence type="ECO:0000313" key="11">
    <source>
        <dbReference type="Proteomes" id="UP001241110"/>
    </source>
</evidence>
<name>A0AAE3QNB5_9BACT</name>
<dbReference type="Pfam" id="PF02687">
    <property type="entry name" value="FtsX"/>
    <property type="match status" value="1"/>
</dbReference>
<keyword evidence="4 7" id="KW-1133">Transmembrane helix</keyword>
<evidence type="ECO:0000259" key="8">
    <source>
        <dbReference type="Pfam" id="PF02687"/>
    </source>
</evidence>
<evidence type="ECO:0000256" key="3">
    <source>
        <dbReference type="ARBA" id="ARBA00022692"/>
    </source>
</evidence>
<keyword evidence="5 7" id="KW-0472">Membrane</keyword>
<protein>
    <submittedName>
        <fullName evidence="10">ABC transporter permease</fullName>
    </submittedName>
</protein>
<evidence type="ECO:0000256" key="7">
    <source>
        <dbReference type="SAM" id="Phobius"/>
    </source>
</evidence>
<keyword evidence="3 7" id="KW-0812">Transmembrane</keyword>
<evidence type="ECO:0000256" key="2">
    <source>
        <dbReference type="ARBA" id="ARBA00022475"/>
    </source>
</evidence>
<feature type="domain" description="MacB-like periplasmic core" evidence="9">
    <location>
        <begin position="28"/>
        <end position="254"/>
    </location>
</feature>
<sequence length="424" mass="46815">MNRKELAMFDIDKWQEIYSTIRKNKLRTILTGLGVAWGIGMLVILLGSGRGFENGIEGQFDVAKNAIFVWGQRTSMAYKGLQPGRFVQFNNDDVDAIRNNIPELAVVAPRLNLGGSFAVVYEQKSASYEVYGDYPDFFKVRPYSMIQGRYINEKDIQDRRKVAVIGTTVRDVLFGKDENPVGKYIKIRGIPFLVIGVYTMRSTQAEEVMQASKEIFVCNTALQQTFNLVNKIGWFAFVPKQGVPAAGVEQKIKRLLASRHRIHPDDIRAIGSANVEEEYMQVQGLFMIIRSFSWFVSIFTIIAGVIGVGNIMLIVVKERTKEIGIRKALGATPWSIISMILQETIVITTVAGYMGLLASTGIIAGINYLLKKNNAEGGFFANPEVDLTMALTATAVLIIGGALIGMVPATKAAAVDPVVALRDE</sequence>
<accession>A0AAE3QNB5</accession>
<dbReference type="GO" id="GO:0022857">
    <property type="term" value="F:transmembrane transporter activity"/>
    <property type="evidence" value="ECO:0007669"/>
    <property type="project" value="TreeGrafter"/>
</dbReference>
<feature type="transmembrane region" description="Helical" evidence="7">
    <location>
        <begin position="292"/>
        <end position="316"/>
    </location>
</feature>
<evidence type="ECO:0000256" key="1">
    <source>
        <dbReference type="ARBA" id="ARBA00004651"/>
    </source>
</evidence>
<comment type="subcellular location">
    <subcellularLocation>
        <location evidence="1">Cell membrane</location>
        <topology evidence="1">Multi-pass membrane protein</topology>
    </subcellularLocation>
</comment>
<dbReference type="Proteomes" id="UP001241110">
    <property type="component" value="Unassembled WGS sequence"/>
</dbReference>
<dbReference type="GO" id="GO:0005886">
    <property type="term" value="C:plasma membrane"/>
    <property type="evidence" value="ECO:0007669"/>
    <property type="project" value="UniProtKB-SubCell"/>
</dbReference>
<comment type="caution">
    <text evidence="10">The sequence shown here is derived from an EMBL/GenBank/DDBJ whole genome shotgun (WGS) entry which is preliminary data.</text>
</comment>